<evidence type="ECO:0000313" key="4">
    <source>
        <dbReference type="Proteomes" id="UP001558652"/>
    </source>
</evidence>
<organism evidence="3 4">
    <name type="scientific">Ranatra chinensis</name>
    <dbReference type="NCBI Taxonomy" id="642074"/>
    <lineage>
        <taxon>Eukaryota</taxon>
        <taxon>Metazoa</taxon>
        <taxon>Ecdysozoa</taxon>
        <taxon>Arthropoda</taxon>
        <taxon>Hexapoda</taxon>
        <taxon>Insecta</taxon>
        <taxon>Pterygota</taxon>
        <taxon>Neoptera</taxon>
        <taxon>Paraneoptera</taxon>
        <taxon>Hemiptera</taxon>
        <taxon>Heteroptera</taxon>
        <taxon>Panheteroptera</taxon>
        <taxon>Nepomorpha</taxon>
        <taxon>Nepidae</taxon>
        <taxon>Ranatrinae</taxon>
        <taxon>Ranatra</taxon>
    </lineage>
</organism>
<dbReference type="Proteomes" id="UP001558652">
    <property type="component" value="Unassembled WGS sequence"/>
</dbReference>
<comment type="similarity">
    <text evidence="1">Belongs to the bacterial ribosomal protein bL21 family.</text>
</comment>
<evidence type="ECO:0000256" key="1">
    <source>
        <dbReference type="ARBA" id="ARBA00008563"/>
    </source>
</evidence>
<dbReference type="InterPro" id="IPR036164">
    <property type="entry name" value="bL21-like_sf"/>
</dbReference>
<evidence type="ECO:0000313" key="3">
    <source>
        <dbReference type="EMBL" id="KAL1122544.1"/>
    </source>
</evidence>
<proteinExistence type="inferred from homology"/>
<protein>
    <recommendedName>
        <fullName evidence="2">Large ribosomal subunit protein bL21m</fullName>
    </recommendedName>
</protein>
<dbReference type="GO" id="GO:0005737">
    <property type="term" value="C:cytoplasm"/>
    <property type="evidence" value="ECO:0007669"/>
    <property type="project" value="UniProtKB-ARBA"/>
</dbReference>
<dbReference type="Pfam" id="PF00829">
    <property type="entry name" value="Ribosomal_L21p"/>
    <property type="match status" value="1"/>
</dbReference>
<evidence type="ECO:0000256" key="2">
    <source>
        <dbReference type="ARBA" id="ARBA00044129"/>
    </source>
</evidence>
<reference evidence="3 4" key="1">
    <citation type="submission" date="2024-07" db="EMBL/GenBank/DDBJ databases">
        <title>Chromosome-level genome assembly of the water stick insect Ranatra chinensis (Heteroptera: Nepidae).</title>
        <authorList>
            <person name="Liu X."/>
        </authorList>
    </citation>
    <scope>NUCLEOTIDE SEQUENCE [LARGE SCALE GENOMIC DNA]</scope>
    <source>
        <strain evidence="3">Cailab_2021Rc</strain>
        <tissue evidence="3">Muscle</tissue>
    </source>
</reference>
<gene>
    <name evidence="3" type="ORF">AAG570_002874</name>
</gene>
<comment type="caution">
    <text evidence="3">The sequence shown here is derived from an EMBL/GenBank/DDBJ whole genome shotgun (WGS) entry which is preliminary data.</text>
</comment>
<accession>A0ABD0Y698</accession>
<dbReference type="InterPro" id="IPR028909">
    <property type="entry name" value="bL21-like"/>
</dbReference>
<name>A0ABD0Y698_9HEMI</name>
<keyword evidence="4" id="KW-1185">Reference proteome</keyword>
<dbReference type="AlphaFoldDB" id="A0ABD0Y698"/>
<dbReference type="SUPFAM" id="SSF141091">
    <property type="entry name" value="L21p-like"/>
    <property type="match status" value="1"/>
</dbReference>
<sequence>MHVCCLDTISKVNELVKNEQEGRLFAVVHICGKQFKITSEDIIIIEGYWPPQNGDQIKLEKVMLAGGKDFTLIGRPILPQDLVMVKATVIEKDLSHTKTIFFKRRRKQYMRINCKCVTADEKILFATT</sequence>
<dbReference type="EMBL" id="JBFDAA010000013">
    <property type="protein sequence ID" value="KAL1122544.1"/>
    <property type="molecule type" value="Genomic_DNA"/>
</dbReference>
<dbReference type="PANTHER" id="PTHR21349:SF0">
    <property type="entry name" value="LARGE RIBOSOMAL SUBUNIT PROTEIN BL21M"/>
    <property type="match status" value="1"/>
</dbReference>
<dbReference type="PANTHER" id="PTHR21349">
    <property type="entry name" value="50S RIBOSOMAL PROTEIN L21"/>
    <property type="match status" value="1"/>
</dbReference>